<dbReference type="InParanoid" id="A0A251T5P1"/>
<keyword evidence="3" id="KW-1185">Reference proteome</keyword>
<name>A0A251T5P1_HELAN</name>
<evidence type="ECO:0000256" key="1">
    <source>
        <dbReference type="SAM" id="MobiDB-lite"/>
    </source>
</evidence>
<feature type="compositionally biased region" description="Polar residues" evidence="1">
    <location>
        <begin position="14"/>
        <end position="23"/>
    </location>
</feature>
<feature type="region of interest" description="Disordered" evidence="1">
    <location>
        <begin position="1"/>
        <end position="50"/>
    </location>
</feature>
<protein>
    <submittedName>
        <fullName evidence="2">Uncharacterized protein</fullName>
    </submittedName>
</protein>
<organism evidence="2 3">
    <name type="scientific">Helianthus annuus</name>
    <name type="common">Common sunflower</name>
    <dbReference type="NCBI Taxonomy" id="4232"/>
    <lineage>
        <taxon>Eukaryota</taxon>
        <taxon>Viridiplantae</taxon>
        <taxon>Streptophyta</taxon>
        <taxon>Embryophyta</taxon>
        <taxon>Tracheophyta</taxon>
        <taxon>Spermatophyta</taxon>
        <taxon>Magnoliopsida</taxon>
        <taxon>eudicotyledons</taxon>
        <taxon>Gunneridae</taxon>
        <taxon>Pentapetalae</taxon>
        <taxon>asterids</taxon>
        <taxon>campanulids</taxon>
        <taxon>Asterales</taxon>
        <taxon>Asteraceae</taxon>
        <taxon>Asteroideae</taxon>
        <taxon>Heliantheae alliance</taxon>
        <taxon>Heliantheae</taxon>
        <taxon>Helianthus</taxon>
    </lineage>
</organism>
<gene>
    <name evidence="2" type="ORF">HannXRQ_Chr12g0382331</name>
</gene>
<proteinExistence type="predicted"/>
<accession>A0A251T5P1</accession>
<evidence type="ECO:0000313" key="3">
    <source>
        <dbReference type="Proteomes" id="UP000215914"/>
    </source>
</evidence>
<reference evidence="3" key="1">
    <citation type="journal article" date="2017" name="Nature">
        <title>The sunflower genome provides insights into oil metabolism, flowering and Asterid evolution.</title>
        <authorList>
            <person name="Badouin H."/>
            <person name="Gouzy J."/>
            <person name="Grassa C.J."/>
            <person name="Murat F."/>
            <person name="Staton S.E."/>
            <person name="Cottret L."/>
            <person name="Lelandais-Briere C."/>
            <person name="Owens G.L."/>
            <person name="Carrere S."/>
            <person name="Mayjonade B."/>
            <person name="Legrand L."/>
            <person name="Gill N."/>
            <person name="Kane N.C."/>
            <person name="Bowers J.E."/>
            <person name="Hubner S."/>
            <person name="Bellec A."/>
            <person name="Berard A."/>
            <person name="Berges H."/>
            <person name="Blanchet N."/>
            <person name="Boniface M.C."/>
            <person name="Brunel D."/>
            <person name="Catrice O."/>
            <person name="Chaidir N."/>
            <person name="Claudel C."/>
            <person name="Donnadieu C."/>
            <person name="Faraut T."/>
            <person name="Fievet G."/>
            <person name="Helmstetter N."/>
            <person name="King M."/>
            <person name="Knapp S.J."/>
            <person name="Lai Z."/>
            <person name="Le Paslier M.C."/>
            <person name="Lippi Y."/>
            <person name="Lorenzon L."/>
            <person name="Mandel J.R."/>
            <person name="Marage G."/>
            <person name="Marchand G."/>
            <person name="Marquand E."/>
            <person name="Bret-Mestries E."/>
            <person name="Morien E."/>
            <person name="Nambeesan S."/>
            <person name="Nguyen T."/>
            <person name="Pegot-Espagnet P."/>
            <person name="Pouilly N."/>
            <person name="Raftis F."/>
            <person name="Sallet E."/>
            <person name="Schiex T."/>
            <person name="Thomas J."/>
            <person name="Vandecasteele C."/>
            <person name="Vares D."/>
            <person name="Vear F."/>
            <person name="Vautrin S."/>
            <person name="Crespi M."/>
            <person name="Mangin B."/>
            <person name="Burke J.M."/>
            <person name="Salse J."/>
            <person name="Munos S."/>
            <person name="Vincourt P."/>
            <person name="Rieseberg L.H."/>
            <person name="Langlade N.B."/>
        </authorList>
    </citation>
    <scope>NUCLEOTIDE SEQUENCE [LARGE SCALE GENOMIC DNA]</scope>
    <source>
        <strain evidence="3">cv. SF193</strain>
    </source>
</reference>
<sequence length="50" mass="6369">MASNPPKHFPLIRNSRSNSSITQFRRRSYSNHRWRRSSYRHRRRNQRRWS</sequence>
<dbReference type="Proteomes" id="UP000215914">
    <property type="component" value="Chromosome 12"/>
</dbReference>
<dbReference type="AlphaFoldDB" id="A0A251T5P1"/>
<feature type="compositionally biased region" description="Basic residues" evidence="1">
    <location>
        <begin position="24"/>
        <end position="50"/>
    </location>
</feature>
<evidence type="ECO:0000313" key="2">
    <source>
        <dbReference type="EMBL" id="OTG06224.1"/>
    </source>
</evidence>
<dbReference type="EMBL" id="CM007901">
    <property type="protein sequence ID" value="OTG06224.1"/>
    <property type="molecule type" value="Genomic_DNA"/>
</dbReference>